<dbReference type="Gene3D" id="1.10.10.10">
    <property type="entry name" value="Winged helix-like DNA-binding domain superfamily/Winged helix DNA-binding domain"/>
    <property type="match status" value="1"/>
</dbReference>
<dbReference type="SMART" id="SM00347">
    <property type="entry name" value="HTH_MARR"/>
    <property type="match status" value="1"/>
</dbReference>
<dbReference type="Proteomes" id="UP000595460">
    <property type="component" value="Chromosome"/>
</dbReference>
<dbReference type="InterPro" id="IPR036388">
    <property type="entry name" value="WH-like_DNA-bd_sf"/>
</dbReference>
<organism evidence="2 3">
    <name type="scientific">Devosia oryziradicis</name>
    <dbReference type="NCBI Taxonomy" id="2801335"/>
    <lineage>
        <taxon>Bacteria</taxon>
        <taxon>Pseudomonadati</taxon>
        <taxon>Pseudomonadota</taxon>
        <taxon>Alphaproteobacteria</taxon>
        <taxon>Hyphomicrobiales</taxon>
        <taxon>Devosiaceae</taxon>
        <taxon>Devosia</taxon>
    </lineage>
</organism>
<gene>
    <name evidence="2" type="ORF">JI749_01380</name>
</gene>
<evidence type="ECO:0000313" key="2">
    <source>
        <dbReference type="EMBL" id="QQR36319.1"/>
    </source>
</evidence>
<accession>A0ABX7BWJ5</accession>
<evidence type="ECO:0000259" key="1">
    <source>
        <dbReference type="SMART" id="SM00347"/>
    </source>
</evidence>
<keyword evidence="3" id="KW-1185">Reference proteome</keyword>
<dbReference type="RefSeq" id="WP_201657744.1">
    <property type="nucleotide sequence ID" value="NZ_CP068047.1"/>
</dbReference>
<sequence>MPDVKLLWCLGDEPISVQRAAEMIGTTKQFAAKTVAKLQKAGLLQVATATGDRRALAISATRKGLDLVDVVTRERDAIEQEWRDKIGQVTLGQLTAGMAGLLR</sequence>
<feature type="domain" description="HTH marR-type" evidence="1">
    <location>
        <begin position="1"/>
        <end position="91"/>
    </location>
</feature>
<reference evidence="2 3" key="1">
    <citation type="submission" date="2021-01" db="EMBL/GenBank/DDBJ databases">
        <title>Genome seq and assembly of Devosia sp. G19.</title>
        <authorList>
            <person name="Chhetri G."/>
        </authorList>
    </citation>
    <scope>NUCLEOTIDE SEQUENCE [LARGE SCALE GENOMIC DNA]</scope>
    <source>
        <strain evidence="2 3">G19</strain>
    </source>
</reference>
<protein>
    <submittedName>
        <fullName evidence="2">MarR family transcriptional regulator</fullName>
    </submittedName>
</protein>
<evidence type="ECO:0000313" key="3">
    <source>
        <dbReference type="Proteomes" id="UP000595460"/>
    </source>
</evidence>
<dbReference type="InterPro" id="IPR036390">
    <property type="entry name" value="WH_DNA-bd_sf"/>
</dbReference>
<name>A0ABX7BWJ5_9HYPH</name>
<dbReference type="InterPro" id="IPR000835">
    <property type="entry name" value="HTH_MarR-typ"/>
</dbReference>
<dbReference type="Pfam" id="PF12802">
    <property type="entry name" value="MarR_2"/>
    <property type="match status" value="1"/>
</dbReference>
<dbReference type="EMBL" id="CP068047">
    <property type="protein sequence ID" value="QQR36319.1"/>
    <property type="molecule type" value="Genomic_DNA"/>
</dbReference>
<dbReference type="SUPFAM" id="SSF46785">
    <property type="entry name" value="Winged helix' DNA-binding domain"/>
    <property type="match status" value="1"/>
</dbReference>
<proteinExistence type="predicted"/>